<dbReference type="PANTHER" id="PTHR24222">
    <property type="entry name" value="ABC TRANSPORTER B FAMILY"/>
    <property type="match status" value="1"/>
</dbReference>
<dbReference type="GO" id="GO:0005886">
    <property type="term" value="C:plasma membrane"/>
    <property type="evidence" value="ECO:0007669"/>
    <property type="project" value="TreeGrafter"/>
</dbReference>
<dbReference type="InterPro" id="IPR027417">
    <property type="entry name" value="P-loop_NTPase"/>
</dbReference>
<accession>A0A9W9ZY60</accession>
<reference evidence="1" key="1">
    <citation type="submission" date="2023-01" db="EMBL/GenBank/DDBJ databases">
        <title>Genome assembly of the deep-sea coral Lophelia pertusa.</title>
        <authorList>
            <person name="Herrera S."/>
            <person name="Cordes E."/>
        </authorList>
    </citation>
    <scope>NUCLEOTIDE SEQUENCE</scope>
    <source>
        <strain evidence="1">USNM1676648</strain>
        <tissue evidence="1">Polyp</tissue>
    </source>
</reference>
<proteinExistence type="predicted"/>
<dbReference type="OrthoDB" id="6500128at2759"/>
<dbReference type="EMBL" id="MU825421">
    <property type="protein sequence ID" value="KAJ7390052.1"/>
    <property type="molecule type" value="Genomic_DNA"/>
</dbReference>
<dbReference type="AlphaFoldDB" id="A0A9W9ZY60"/>
<dbReference type="SUPFAM" id="SSF52540">
    <property type="entry name" value="P-loop containing nucleoside triphosphate hydrolases"/>
    <property type="match status" value="1"/>
</dbReference>
<dbReference type="Gene3D" id="3.40.50.300">
    <property type="entry name" value="P-loop containing nucleotide triphosphate hydrolases"/>
    <property type="match status" value="1"/>
</dbReference>
<dbReference type="PANTHER" id="PTHR24222:SF76">
    <property type="entry name" value="MYCOBACTIN IMPORT ATP-BINDING_PERMEASE PROTEIN IRTB"/>
    <property type="match status" value="1"/>
</dbReference>
<sequence length="116" mass="13644">MDLPKDYDTVPDEDEIHLTDSQKLRIAIARAIIRDPPIIVLDELEEEDQVVNDATHILSRNRTCVILTRRRQTVEAADQIVFMYRGHVIEQGTLEELREQRRLYHLLTNIERVNEV</sequence>
<organism evidence="1 2">
    <name type="scientific">Desmophyllum pertusum</name>
    <dbReference type="NCBI Taxonomy" id="174260"/>
    <lineage>
        <taxon>Eukaryota</taxon>
        <taxon>Metazoa</taxon>
        <taxon>Cnidaria</taxon>
        <taxon>Anthozoa</taxon>
        <taxon>Hexacorallia</taxon>
        <taxon>Scleractinia</taxon>
        <taxon>Caryophylliina</taxon>
        <taxon>Caryophylliidae</taxon>
        <taxon>Desmophyllum</taxon>
    </lineage>
</organism>
<dbReference type="GO" id="GO:0042626">
    <property type="term" value="F:ATPase-coupled transmembrane transporter activity"/>
    <property type="evidence" value="ECO:0007669"/>
    <property type="project" value="TreeGrafter"/>
</dbReference>
<evidence type="ECO:0000313" key="1">
    <source>
        <dbReference type="EMBL" id="KAJ7390052.1"/>
    </source>
</evidence>
<dbReference type="Proteomes" id="UP001163046">
    <property type="component" value="Unassembled WGS sequence"/>
</dbReference>
<evidence type="ECO:0000313" key="2">
    <source>
        <dbReference type="Proteomes" id="UP001163046"/>
    </source>
</evidence>
<comment type="caution">
    <text evidence="1">The sequence shown here is derived from an EMBL/GenBank/DDBJ whole genome shotgun (WGS) entry which is preliminary data.</text>
</comment>
<gene>
    <name evidence="1" type="ORF">OS493_027577</name>
</gene>
<keyword evidence="2" id="KW-1185">Reference proteome</keyword>
<evidence type="ECO:0008006" key="3">
    <source>
        <dbReference type="Google" id="ProtNLM"/>
    </source>
</evidence>
<name>A0A9W9ZY60_9CNID</name>
<protein>
    <recommendedName>
        <fullName evidence="3">ABC transporter domain-containing protein</fullName>
    </recommendedName>
</protein>
<dbReference type="InterPro" id="IPR039421">
    <property type="entry name" value="Type_1_exporter"/>
</dbReference>